<gene>
    <name evidence="3" type="primary">fabZ</name>
    <name evidence="3" type="ORF">IAA69_03155</name>
</gene>
<evidence type="ECO:0000313" key="4">
    <source>
        <dbReference type="Proteomes" id="UP000824261"/>
    </source>
</evidence>
<comment type="similarity">
    <text evidence="1">Belongs to the thioester dehydratase family. FabZ subfamily.</text>
</comment>
<dbReference type="InterPro" id="IPR013114">
    <property type="entry name" value="FabA_FabZ"/>
</dbReference>
<dbReference type="PANTHER" id="PTHR30272:SF1">
    <property type="entry name" value="3-HYDROXYACYL-[ACYL-CARRIER-PROTEIN] DEHYDRATASE"/>
    <property type="match status" value="1"/>
</dbReference>
<accession>A0A9D1A1M2</accession>
<evidence type="ECO:0000256" key="2">
    <source>
        <dbReference type="ARBA" id="ARBA00023239"/>
    </source>
</evidence>
<organism evidence="3 4">
    <name type="scientific">Candidatus Aveggerthella stercoripullorum</name>
    <dbReference type="NCBI Taxonomy" id="2840688"/>
    <lineage>
        <taxon>Bacteria</taxon>
        <taxon>Bacillati</taxon>
        <taxon>Actinomycetota</taxon>
        <taxon>Coriobacteriia</taxon>
        <taxon>Eggerthellales</taxon>
        <taxon>Eggerthellaceae</taxon>
        <taxon>Eggerthellaceae incertae sedis</taxon>
        <taxon>Candidatus Aveggerthella</taxon>
    </lineage>
</organism>
<dbReference type="Proteomes" id="UP000824261">
    <property type="component" value="Unassembled WGS sequence"/>
</dbReference>
<dbReference type="Pfam" id="PF07977">
    <property type="entry name" value="FabA"/>
    <property type="match status" value="1"/>
</dbReference>
<proteinExistence type="inferred from homology"/>
<dbReference type="SUPFAM" id="SSF54637">
    <property type="entry name" value="Thioesterase/thiol ester dehydrase-isomerase"/>
    <property type="match status" value="1"/>
</dbReference>
<dbReference type="Gene3D" id="3.10.129.10">
    <property type="entry name" value="Hotdog Thioesterase"/>
    <property type="match status" value="1"/>
</dbReference>
<dbReference type="PANTHER" id="PTHR30272">
    <property type="entry name" value="3-HYDROXYACYL-[ACYL-CARRIER-PROTEIN] DEHYDRATASE"/>
    <property type="match status" value="1"/>
</dbReference>
<dbReference type="InterPro" id="IPR029069">
    <property type="entry name" value="HotDog_dom_sf"/>
</dbReference>
<name>A0A9D1A1M2_9ACTN</name>
<keyword evidence="2 3" id="KW-0456">Lyase</keyword>
<reference evidence="3" key="2">
    <citation type="journal article" date="2021" name="PeerJ">
        <title>Extensive microbial diversity within the chicken gut microbiome revealed by metagenomics and culture.</title>
        <authorList>
            <person name="Gilroy R."/>
            <person name="Ravi A."/>
            <person name="Getino M."/>
            <person name="Pursley I."/>
            <person name="Horton D.L."/>
            <person name="Alikhan N.F."/>
            <person name="Baker D."/>
            <person name="Gharbi K."/>
            <person name="Hall N."/>
            <person name="Watson M."/>
            <person name="Adriaenssens E.M."/>
            <person name="Foster-Nyarko E."/>
            <person name="Jarju S."/>
            <person name="Secka A."/>
            <person name="Antonio M."/>
            <person name="Oren A."/>
            <person name="Chaudhuri R.R."/>
            <person name="La Ragione R."/>
            <person name="Hildebrand F."/>
            <person name="Pallen M.J."/>
        </authorList>
    </citation>
    <scope>NUCLEOTIDE SEQUENCE</scope>
    <source>
        <strain evidence="3">ChiGjej1B1-2707</strain>
    </source>
</reference>
<evidence type="ECO:0000313" key="3">
    <source>
        <dbReference type="EMBL" id="HIR01241.1"/>
    </source>
</evidence>
<dbReference type="GO" id="GO:0019171">
    <property type="term" value="F:(3R)-hydroxyacyl-[acyl-carrier-protein] dehydratase activity"/>
    <property type="evidence" value="ECO:0007669"/>
    <property type="project" value="UniProtKB-EC"/>
</dbReference>
<protein>
    <submittedName>
        <fullName evidence="3">3-hydroxyacyl-ACP dehydratase FabZ</fullName>
        <ecNumber evidence="3">4.2.1.59</ecNumber>
    </submittedName>
</protein>
<sequence>MDITYPCGREIVEAVLPHRDPFVWVTRVVSCEPGERVVAELDVDPELPLFKGHFPSHPVFPGVLLMEALAQAACFCILVGREAEGSIGFFTGIDGAKFRHQVLPGDTVRLEATIVKSSSRMCVAEVRACVGDDVCATATQKYVLAKAEA</sequence>
<reference evidence="3" key="1">
    <citation type="submission" date="2020-10" db="EMBL/GenBank/DDBJ databases">
        <authorList>
            <person name="Gilroy R."/>
        </authorList>
    </citation>
    <scope>NUCLEOTIDE SEQUENCE</scope>
    <source>
        <strain evidence="3">ChiGjej1B1-2707</strain>
    </source>
</reference>
<evidence type="ECO:0000256" key="1">
    <source>
        <dbReference type="ARBA" id="ARBA00009174"/>
    </source>
</evidence>
<dbReference type="EC" id="4.2.1.59" evidence="3"/>
<dbReference type="AlphaFoldDB" id="A0A9D1A1M2"/>
<dbReference type="CDD" id="cd01288">
    <property type="entry name" value="FabZ"/>
    <property type="match status" value="1"/>
</dbReference>
<dbReference type="EMBL" id="DVGB01000039">
    <property type="protein sequence ID" value="HIR01241.1"/>
    <property type="molecule type" value="Genomic_DNA"/>
</dbReference>
<dbReference type="NCBIfam" id="NF000582">
    <property type="entry name" value="PRK00006.1"/>
    <property type="match status" value="1"/>
</dbReference>
<comment type="caution">
    <text evidence="3">The sequence shown here is derived from an EMBL/GenBank/DDBJ whole genome shotgun (WGS) entry which is preliminary data.</text>
</comment>